<feature type="chain" id="PRO_5004903496" evidence="1">
    <location>
        <begin position="19"/>
        <end position="83"/>
    </location>
</feature>
<proteinExistence type="predicted"/>
<dbReference type="EMBL" id="GG662767">
    <property type="protein sequence ID" value="EWS75370.1"/>
    <property type="molecule type" value="Genomic_DNA"/>
</dbReference>
<keyword evidence="1" id="KW-0732">Signal</keyword>
<keyword evidence="2" id="KW-0812">Transmembrane</keyword>
<protein>
    <submittedName>
        <fullName evidence="2">Transmembrane protein, putative</fullName>
    </submittedName>
</protein>
<name>W7X7N2_TETTS</name>
<organism evidence="2 3">
    <name type="scientific">Tetrahymena thermophila (strain SB210)</name>
    <dbReference type="NCBI Taxonomy" id="312017"/>
    <lineage>
        <taxon>Eukaryota</taxon>
        <taxon>Sar</taxon>
        <taxon>Alveolata</taxon>
        <taxon>Ciliophora</taxon>
        <taxon>Intramacronucleata</taxon>
        <taxon>Oligohymenophorea</taxon>
        <taxon>Hymenostomatida</taxon>
        <taxon>Tetrahymenina</taxon>
        <taxon>Tetrahymenidae</taxon>
        <taxon>Tetrahymena</taxon>
    </lineage>
</organism>
<gene>
    <name evidence="2" type="ORF">TTHERM_000095589</name>
</gene>
<evidence type="ECO:0000256" key="1">
    <source>
        <dbReference type="SAM" id="SignalP"/>
    </source>
</evidence>
<keyword evidence="2" id="KW-0472">Membrane</keyword>
<keyword evidence="3" id="KW-1185">Reference proteome</keyword>
<evidence type="ECO:0000313" key="2">
    <source>
        <dbReference type="EMBL" id="EWS75370.1"/>
    </source>
</evidence>
<sequence>MKIQNFILLICNFTLCYAALPINVGQFWFQITEDQSIIYLDSDQNQWVYSRLNQNGDIILSINLKYFMGKSDLNDEYMIEVKD</sequence>
<dbReference type="GeneID" id="24437260"/>
<accession>W7X7N2</accession>
<evidence type="ECO:0000313" key="3">
    <source>
        <dbReference type="Proteomes" id="UP000009168"/>
    </source>
</evidence>
<dbReference type="KEGG" id="tet:TTHERM_000095589"/>
<feature type="signal peptide" evidence="1">
    <location>
        <begin position="1"/>
        <end position="18"/>
    </location>
</feature>
<dbReference type="AlphaFoldDB" id="W7X7N2"/>
<dbReference type="InParanoid" id="W7X7N2"/>
<reference evidence="3" key="1">
    <citation type="journal article" date="2006" name="PLoS Biol.">
        <title>Macronuclear genome sequence of the ciliate Tetrahymena thermophila, a model eukaryote.</title>
        <authorList>
            <person name="Eisen J.A."/>
            <person name="Coyne R.S."/>
            <person name="Wu M."/>
            <person name="Wu D."/>
            <person name="Thiagarajan M."/>
            <person name="Wortman J.R."/>
            <person name="Badger J.H."/>
            <person name="Ren Q."/>
            <person name="Amedeo P."/>
            <person name="Jones K.M."/>
            <person name="Tallon L.J."/>
            <person name="Delcher A.L."/>
            <person name="Salzberg S.L."/>
            <person name="Silva J.C."/>
            <person name="Haas B.J."/>
            <person name="Majoros W.H."/>
            <person name="Farzad M."/>
            <person name="Carlton J.M."/>
            <person name="Smith R.K. Jr."/>
            <person name="Garg J."/>
            <person name="Pearlman R.E."/>
            <person name="Karrer K.M."/>
            <person name="Sun L."/>
            <person name="Manning G."/>
            <person name="Elde N.C."/>
            <person name="Turkewitz A.P."/>
            <person name="Asai D.J."/>
            <person name="Wilkes D.E."/>
            <person name="Wang Y."/>
            <person name="Cai H."/>
            <person name="Collins K."/>
            <person name="Stewart B.A."/>
            <person name="Lee S.R."/>
            <person name="Wilamowska K."/>
            <person name="Weinberg Z."/>
            <person name="Ruzzo W.L."/>
            <person name="Wloga D."/>
            <person name="Gaertig J."/>
            <person name="Frankel J."/>
            <person name="Tsao C.-C."/>
            <person name="Gorovsky M.A."/>
            <person name="Keeling P.J."/>
            <person name="Waller R.F."/>
            <person name="Patron N.J."/>
            <person name="Cherry J.M."/>
            <person name="Stover N.A."/>
            <person name="Krieger C.J."/>
            <person name="del Toro C."/>
            <person name="Ryder H.F."/>
            <person name="Williamson S.C."/>
            <person name="Barbeau R.A."/>
            <person name="Hamilton E.P."/>
            <person name="Orias E."/>
        </authorList>
    </citation>
    <scope>NUCLEOTIDE SEQUENCE [LARGE SCALE GENOMIC DNA]</scope>
    <source>
        <strain evidence="3">SB210</strain>
    </source>
</reference>
<dbReference type="Proteomes" id="UP000009168">
    <property type="component" value="Unassembled WGS sequence"/>
</dbReference>
<dbReference type="RefSeq" id="XP_012652044.1">
    <property type="nucleotide sequence ID" value="XM_012796590.1"/>
</dbReference>